<comment type="caution">
    <text evidence="2">The sequence shown here is derived from an EMBL/GenBank/DDBJ whole genome shotgun (WGS) entry which is preliminary data.</text>
</comment>
<dbReference type="EMBL" id="ANIZ01004594">
    <property type="protein sequence ID" value="ETI29993.1"/>
    <property type="molecule type" value="Genomic_DNA"/>
</dbReference>
<evidence type="ECO:0000256" key="1">
    <source>
        <dbReference type="SAM" id="MobiDB-lite"/>
    </source>
</evidence>
<protein>
    <submittedName>
        <fullName evidence="2">Uncharacterized protein</fullName>
    </submittedName>
</protein>
<dbReference type="Proteomes" id="UP000018721">
    <property type="component" value="Unassembled WGS sequence"/>
</dbReference>
<evidence type="ECO:0000313" key="3">
    <source>
        <dbReference type="Proteomes" id="UP000018721"/>
    </source>
</evidence>
<dbReference type="AlphaFoldDB" id="V9DUJ7"/>
<sequence>MYVSTARDSPIPERKTATKHHVDKHVACQQLDRLRRCCTLPARSKHTDSLSESQGQDQHRPDSEVDTEDCITAINTEGDGGTAYTTAPTDAVARKVTAKDADKYQSGSPNDSGKDPLQYSLYQQLCEATLLRQDAGFAHFFLITQWNMMCRSESVQTLCTQHLSTIDLPKSSVNNDTQIGQ</sequence>
<name>V9DUJ7_PHYNI</name>
<dbReference type="HOGENOM" id="CLU_1491892_0_0_1"/>
<proteinExistence type="predicted"/>
<accession>V9DUJ7</accession>
<gene>
    <name evidence="2" type="ORF">F443_22888</name>
</gene>
<feature type="region of interest" description="Disordered" evidence="1">
    <location>
        <begin position="43"/>
        <end position="66"/>
    </location>
</feature>
<feature type="region of interest" description="Disordered" evidence="1">
    <location>
        <begin position="1"/>
        <end position="25"/>
    </location>
</feature>
<dbReference type="OrthoDB" id="10276126at2759"/>
<keyword evidence="3" id="KW-1185">Reference proteome</keyword>
<evidence type="ECO:0000313" key="2">
    <source>
        <dbReference type="EMBL" id="ETI29993.1"/>
    </source>
</evidence>
<reference evidence="2 3" key="1">
    <citation type="submission" date="2013-11" db="EMBL/GenBank/DDBJ databases">
        <title>The Genome Sequence of Phytophthora parasitica P1569.</title>
        <authorList>
            <consortium name="The Broad Institute Genomics Platform"/>
            <person name="Russ C."/>
            <person name="Tyler B."/>
            <person name="Panabieres F."/>
            <person name="Shan W."/>
            <person name="Tripathy S."/>
            <person name="Grunwald N."/>
            <person name="Machado M."/>
            <person name="Johnson C.S."/>
            <person name="Arredondo F."/>
            <person name="Hong C."/>
            <person name="Coffey M."/>
            <person name="Young S.K."/>
            <person name="Zeng Q."/>
            <person name="Gargeya S."/>
            <person name="Fitzgerald M."/>
            <person name="Abouelleil A."/>
            <person name="Alvarado L."/>
            <person name="Chapman S.B."/>
            <person name="Gainer-Dewar J."/>
            <person name="Goldberg J."/>
            <person name="Griggs A."/>
            <person name="Gujja S."/>
            <person name="Hansen M."/>
            <person name="Howarth C."/>
            <person name="Imamovic A."/>
            <person name="Ireland A."/>
            <person name="Larimer J."/>
            <person name="McCowan C."/>
            <person name="Murphy C."/>
            <person name="Pearson M."/>
            <person name="Poon T.W."/>
            <person name="Priest M."/>
            <person name="Roberts A."/>
            <person name="Saif S."/>
            <person name="Shea T."/>
            <person name="Sykes S."/>
            <person name="Wortman J."/>
            <person name="Nusbaum C."/>
            <person name="Birren B."/>
        </authorList>
    </citation>
    <scope>NUCLEOTIDE SEQUENCE [LARGE SCALE GENOMIC DNA]</scope>
    <source>
        <strain evidence="2 3">P1569</strain>
    </source>
</reference>
<organism evidence="2 3">
    <name type="scientific">Phytophthora nicotianae P1569</name>
    <dbReference type="NCBI Taxonomy" id="1317065"/>
    <lineage>
        <taxon>Eukaryota</taxon>
        <taxon>Sar</taxon>
        <taxon>Stramenopiles</taxon>
        <taxon>Oomycota</taxon>
        <taxon>Peronosporomycetes</taxon>
        <taxon>Peronosporales</taxon>
        <taxon>Peronosporaceae</taxon>
        <taxon>Phytophthora</taxon>
    </lineage>
</organism>